<dbReference type="GO" id="GO:0006508">
    <property type="term" value="P:proteolysis"/>
    <property type="evidence" value="ECO:0007669"/>
    <property type="project" value="InterPro"/>
</dbReference>
<dbReference type="InterPro" id="IPR029030">
    <property type="entry name" value="Caspase-like_dom_sf"/>
</dbReference>
<dbReference type="GO" id="GO:0004197">
    <property type="term" value="F:cysteine-type endopeptidase activity"/>
    <property type="evidence" value="ECO:0007669"/>
    <property type="project" value="InterPro"/>
</dbReference>
<organism evidence="3 4">
    <name type="scientific">Dillenia turbinata</name>
    <dbReference type="NCBI Taxonomy" id="194707"/>
    <lineage>
        <taxon>Eukaryota</taxon>
        <taxon>Viridiplantae</taxon>
        <taxon>Streptophyta</taxon>
        <taxon>Embryophyta</taxon>
        <taxon>Tracheophyta</taxon>
        <taxon>Spermatophyta</taxon>
        <taxon>Magnoliopsida</taxon>
        <taxon>eudicotyledons</taxon>
        <taxon>Gunneridae</taxon>
        <taxon>Pentapetalae</taxon>
        <taxon>Dilleniales</taxon>
        <taxon>Dilleniaceae</taxon>
        <taxon>Dillenia</taxon>
    </lineage>
</organism>
<dbReference type="AlphaFoldDB" id="A0AAN8UID6"/>
<keyword evidence="4" id="KW-1185">Reference proteome</keyword>
<dbReference type="EMBL" id="JBAMMX010000024">
    <property type="protein sequence ID" value="KAK6916130.1"/>
    <property type="molecule type" value="Genomic_DNA"/>
</dbReference>
<dbReference type="Pfam" id="PF00656">
    <property type="entry name" value="Peptidase_C14"/>
    <property type="match status" value="1"/>
</dbReference>
<dbReference type="PANTHER" id="PTHR48104:SF2">
    <property type="entry name" value="METACASPASE-1-LIKE ISOFORM X1"/>
    <property type="match status" value="1"/>
</dbReference>
<evidence type="ECO:0000313" key="3">
    <source>
        <dbReference type="EMBL" id="KAK6916130.1"/>
    </source>
</evidence>
<evidence type="ECO:0000259" key="2">
    <source>
        <dbReference type="Pfam" id="PF00656"/>
    </source>
</evidence>
<feature type="domain" description="Peptidase C14 caspase" evidence="2">
    <location>
        <begin position="103"/>
        <end position="365"/>
    </location>
</feature>
<dbReference type="InterPro" id="IPR050452">
    <property type="entry name" value="Metacaspase"/>
</dbReference>
<evidence type="ECO:0000256" key="1">
    <source>
        <dbReference type="ARBA" id="ARBA00009005"/>
    </source>
</evidence>
<protein>
    <recommendedName>
        <fullName evidence="2">Peptidase C14 caspase domain-containing protein</fullName>
    </recommendedName>
</protein>
<name>A0AAN8UID6_9MAGN</name>
<dbReference type="SUPFAM" id="SSF52129">
    <property type="entry name" value="Caspase-like"/>
    <property type="match status" value="1"/>
</dbReference>
<dbReference type="Gene3D" id="3.40.50.12660">
    <property type="match status" value="1"/>
</dbReference>
<gene>
    <name evidence="3" type="ORF">RJ641_018991</name>
</gene>
<evidence type="ECO:0000313" key="4">
    <source>
        <dbReference type="Proteomes" id="UP001370490"/>
    </source>
</evidence>
<accession>A0AAN8UID6</accession>
<comment type="caution">
    <text evidence="3">The sequence shown here is derived from an EMBL/GenBank/DDBJ whole genome shotgun (WGS) entry which is preliminary data.</text>
</comment>
<dbReference type="Proteomes" id="UP001370490">
    <property type="component" value="Unassembled WGS sequence"/>
</dbReference>
<sequence length="377" mass="41768">MKGPESIYVPNFISNDSYFSMEPFALQNITQKMKVRGGCSCSVCRLQLWMSINDKISGCDNCQAMKTKMISSTGKRAENNVLLYASTSSSRKSMCMPSNSMPKKRALLCGVSYKNKRKYRLKGAVNDVKSMKDFLIESDFPVNSIRILTEEPGSELSPTRKNILDALNWLVAGSQSGDSLLFYFSGHGLRQPDFNNDEVDGFDETICPVDFRTEGMIIDNDLNRKIVRPLKPGVTLHAIIDACHSGTVLDLPFVYSLEKDRWVDNSPPSKVEKGTSGGLAICFSACTDDQLAADTNAFEGKAMKGALTHTLINTIRRKKQVTYHGLLTSICTDIEEATKAGCLQGRLLTNLCGPRFKQVPQLSASHEFDVHSKVFKL</sequence>
<reference evidence="3 4" key="1">
    <citation type="submission" date="2023-12" db="EMBL/GenBank/DDBJ databases">
        <title>A high-quality genome assembly for Dillenia turbinata (Dilleniales).</title>
        <authorList>
            <person name="Chanderbali A."/>
        </authorList>
    </citation>
    <scope>NUCLEOTIDE SEQUENCE [LARGE SCALE GENOMIC DNA]</scope>
    <source>
        <strain evidence="3">LSX21</strain>
        <tissue evidence="3">Leaf</tissue>
    </source>
</reference>
<comment type="similarity">
    <text evidence="1">Belongs to the peptidase C14B family.</text>
</comment>
<dbReference type="PANTHER" id="PTHR48104">
    <property type="entry name" value="METACASPASE-4"/>
    <property type="match status" value="1"/>
</dbReference>
<proteinExistence type="inferred from homology"/>
<dbReference type="GO" id="GO:0005737">
    <property type="term" value="C:cytoplasm"/>
    <property type="evidence" value="ECO:0007669"/>
    <property type="project" value="TreeGrafter"/>
</dbReference>
<dbReference type="InterPro" id="IPR011600">
    <property type="entry name" value="Pept_C14_caspase"/>
</dbReference>